<sequence>MGTLQHFSCGPKVYLLGGWTGQQLEAWQAFGLGACSSPEQLGRPNSDPGAGMQACCPGAKHTFFAVNKSKRSLYQTAVLSLRGADVGTRVDSTSAIHAGHMPQLNPQGRTIPGSSSGHGNTRAKCQPRGLSPAGGQREACSSLCHAEPLQTHLGEESPPLLVQLEISALISQCTPDPNSTLQFVRCSIHCVVITTEATTIILTIVIKKSLPEDLHRPFFVKTYRCDFLSSK</sequence>
<protein>
    <submittedName>
        <fullName evidence="3">Uncharacterized protein LOC105003442</fullName>
    </submittedName>
</protein>
<dbReference type="RefSeq" id="XP_010858920.1">
    <property type="nucleotide sequence ID" value="XM_010860618.1"/>
</dbReference>
<dbReference type="AlphaFoldDB" id="A0A6P3J663"/>
<name>A0A6P3J663_BISBB</name>
<organism evidence="2 3">
    <name type="scientific">Bison bison bison</name>
    <name type="common">North American plains bison</name>
    <dbReference type="NCBI Taxonomy" id="43346"/>
    <lineage>
        <taxon>Eukaryota</taxon>
        <taxon>Metazoa</taxon>
        <taxon>Chordata</taxon>
        <taxon>Craniata</taxon>
        <taxon>Vertebrata</taxon>
        <taxon>Euteleostomi</taxon>
        <taxon>Mammalia</taxon>
        <taxon>Eutheria</taxon>
        <taxon>Laurasiatheria</taxon>
        <taxon>Artiodactyla</taxon>
        <taxon>Ruminantia</taxon>
        <taxon>Pecora</taxon>
        <taxon>Bovidae</taxon>
        <taxon>Bovinae</taxon>
        <taxon>Bison</taxon>
    </lineage>
</organism>
<evidence type="ECO:0000313" key="3">
    <source>
        <dbReference type="RefSeq" id="XP_010858920.1"/>
    </source>
</evidence>
<dbReference type="Proteomes" id="UP000515208">
    <property type="component" value="Unplaced"/>
</dbReference>
<keyword evidence="2" id="KW-1185">Reference proteome</keyword>
<evidence type="ECO:0000313" key="2">
    <source>
        <dbReference type="Proteomes" id="UP000515208"/>
    </source>
</evidence>
<dbReference type="GeneID" id="105003442"/>
<reference evidence="3" key="1">
    <citation type="submission" date="2025-08" db="UniProtKB">
        <authorList>
            <consortium name="RefSeq"/>
        </authorList>
    </citation>
    <scope>IDENTIFICATION</scope>
    <source>
        <tissue evidence="3">Blood</tissue>
    </source>
</reference>
<feature type="region of interest" description="Disordered" evidence="1">
    <location>
        <begin position="98"/>
        <end position="131"/>
    </location>
</feature>
<proteinExistence type="predicted"/>
<evidence type="ECO:0000256" key="1">
    <source>
        <dbReference type="SAM" id="MobiDB-lite"/>
    </source>
</evidence>
<gene>
    <name evidence="3" type="primary">LOC105003442</name>
</gene>
<accession>A0A6P3J663</accession>
<feature type="compositionally biased region" description="Polar residues" evidence="1">
    <location>
        <begin position="104"/>
        <end position="119"/>
    </location>
</feature>
<dbReference type="KEGG" id="bbis:105003442"/>